<dbReference type="RefSeq" id="WP_213888561.1">
    <property type="nucleotide sequence ID" value="NZ_JAGFNU010000004.1"/>
</dbReference>
<evidence type="ECO:0000256" key="5">
    <source>
        <dbReference type="ARBA" id="ARBA00022692"/>
    </source>
</evidence>
<evidence type="ECO:0000256" key="9">
    <source>
        <dbReference type="HAMAP-Rule" id="MF_00911"/>
    </source>
</evidence>
<keyword evidence="8 9" id="KW-0131">Cell cycle</keyword>
<evidence type="ECO:0000256" key="8">
    <source>
        <dbReference type="ARBA" id="ARBA00023306"/>
    </source>
</evidence>
<keyword evidence="7 9" id="KW-0472">Membrane</keyword>
<feature type="transmembrane region" description="Helical" evidence="9">
    <location>
        <begin position="37"/>
        <end position="57"/>
    </location>
</feature>
<comment type="caution">
    <text evidence="12">The sequence shown here is derived from an EMBL/GenBank/DDBJ whole genome shotgun (WGS) entry which is preliminary data.</text>
</comment>
<proteinExistence type="inferred from homology"/>
<comment type="subcellular location">
    <subcellularLocation>
        <location evidence="9">Cell inner membrane</location>
        <topology evidence="9">Single-pass type II membrane protein</topology>
    </subcellularLocation>
    <subcellularLocation>
        <location evidence="1">Membrane</location>
    </subcellularLocation>
    <text evidence="9">Localizes to the division septum.</text>
</comment>
<dbReference type="PANTHER" id="PTHR35851">
    <property type="entry name" value="CELL DIVISION PROTEIN FTSQ"/>
    <property type="match status" value="1"/>
</dbReference>
<dbReference type="InterPro" id="IPR034746">
    <property type="entry name" value="POTRA"/>
</dbReference>
<reference evidence="12 13" key="1">
    <citation type="submission" date="2024-09" db="EMBL/GenBank/DDBJ databases">
        <authorList>
            <person name="Sun Q."/>
            <person name="Mori K."/>
        </authorList>
    </citation>
    <scope>NUCLEOTIDE SEQUENCE [LARGE SCALE GENOMIC DNA]</scope>
    <source>
        <strain evidence="12 13">CECT 8726</strain>
    </source>
</reference>
<gene>
    <name evidence="9" type="primary">ftsQ</name>
    <name evidence="12" type="ORF">ACFFUT_00655</name>
</gene>
<name>A0ABV5JA21_9RHOB</name>
<keyword evidence="5 9" id="KW-0812">Transmembrane</keyword>
<keyword evidence="4 9" id="KW-0132">Cell division</keyword>
<sequence>MRQMKASHRENTSPRDPAPSRLSYRYQRLLLTPLFRTFLRVGLPMGAAFALGMAVLGNADNRDAIALRITEIRNSIEERPEFMVKLMAIDGASPEVNGDIREIVPIDFPLSSFDLDLEEMRLTIAELDAVASAEVRIRAGGVLQIDVIERIPSVVWRGPQGVELLDSTGHRVGALIARAERPDLPLLTGEGAELAVPEALDLFAAAEPLASRVRGLVRMGERRWDVALDRNQRILLPEENPVEAIERVIALDHVQDLMARDLVVIDMRNQNRPTVRLAETAVTELRRIRGQVLGDTTQ</sequence>
<protein>
    <recommendedName>
        <fullName evidence="9">Cell division protein FtsQ</fullName>
    </recommendedName>
</protein>
<evidence type="ECO:0000256" key="6">
    <source>
        <dbReference type="ARBA" id="ARBA00022989"/>
    </source>
</evidence>
<feature type="domain" description="POTRA" evidence="11">
    <location>
        <begin position="82"/>
        <end position="150"/>
    </location>
</feature>
<accession>A0ABV5JA21</accession>
<keyword evidence="2 9" id="KW-1003">Cell membrane</keyword>
<keyword evidence="3 9" id="KW-0997">Cell inner membrane</keyword>
<dbReference type="InterPro" id="IPR045335">
    <property type="entry name" value="FtsQ_C_sf"/>
</dbReference>
<keyword evidence="13" id="KW-1185">Reference proteome</keyword>
<dbReference type="GO" id="GO:0051301">
    <property type="term" value="P:cell division"/>
    <property type="evidence" value="ECO:0007669"/>
    <property type="project" value="UniProtKB-KW"/>
</dbReference>
<dbReference type="PANTHER" id="PTHR35851:SF1">
    <property type="entry name" value="CELL DIVISION PROTEIN FTSQ"/>
    <property type="match status" value="1"/>
</dbReference>
<evidence type="ECO:0000313" key="13">
    <source>
        <dbReference type="Proteomes" id="UP001589683"/>
    </source>
</evidence>
<dbReference type="Gene3D" id="3.40.50.11690">
    <property type="entry name" value="Cell division protein FtsQ/DivIB"/>
    <property type="match status" value="1"/>
</dbReference>
<evidence type="ECO:0000313" key="12">
    <source>
        <dbReference type="EMBL" id="MFB9230293.1"/>
    </source>
</evidence>
<evidence type="ECO:0000256" key="10">
    <source>
        <dbReference type="SAM" id="MobiDB-lite"/>
    </source>
</evidence>
<evidence type="ECO:0000256" key="3">
    <source>
        <dbReference type="ARBA" id="ARBA00022519"/>
    </source>
</evidence>
<comment type="similarity">
    <text evidence="9">Belongs to the FtsQ/DivIB family. FtsQ subfamily.</text>
</comment>
<comment type="function">
    <text evidence="9">Essential cell division protein.</text>
</comment>
<dbReference type="EMBL" id="JBHMEA010000006">
    <property type="protein sequence ID" value="MFB9230293.1"/>
    <property type="molecule type" value="Genomic_DNA"/>
</dbReference>
<dbReference type="InterPro" id="IPR026579">
    <property type="entry name" value="FtsQ"/>
</dbReference>
<dbReference type="PROSITE" id="PS51779">
    <property type="entry name" value="POTRA"/>
    <property type="match status" value="1"/>
</dbReference>
<organism evidence="12 13">
    <name type="scientific">Pseudohalocynthiibacter aestuariivivens</name>
    <dbReference type="NCBI Taxonomy" id="1591409"/>
    <lineage>
        <taxon>Bacteria</taxon>
        <taxon>Pseudomonadati</taxon>
        <taxon>Pseudomonadota</taxon>
        <taxon>Alphaproteobacteria</taxon>
        <taxon>Rhodobacterales</taxon>
        <taxon>Paracoccaceae</taxon>
        <taxon>Pseudohalocynthiibacter</taxon>
    </lineage>
</organism>
<evidence type="ECO:0000259" key="11">
    <source>
        <dbReference type="PROSITE" id="PS51779"/>
    </source>
</evidence>
<dbReference type="Proteomes" id="UP001589683">
    <property type="component" value="Unassembled WGS sequence"/>
</dbReference>
<evidence type="ECO:0000256" key="2">
    <source>
        <dbReference type="ARBA" id="ARBA00022475"/>
    </source>
</evidence>
<feature type="region of interest" description="Disordered" evidence="10">
    <location>
        <begin position="1"/>
        <end position="20"/>
    </location>
</feature>
<evidence type="ECO:0000256" key="1">
    <source>
        <dbReference type="ARBA" id="ARBA00004370"/>
    </source>
</evidence>
<evidence type="ECO:0000256" key="7">
    <source>
        <dbReference type="ARBA" id="ARBA00023136"/>
    </source>
</evidence>
<dbReference type="HAMAP" id="MF_00911">
    <property type="entry name" value="FtsQ_subfam"/>
    <property type="match status" value="1"/>
</dbReference>
<evidence type="ECO:0000256" key="4">
    <source>
        <dbReference type="ARBA" id="ARBA00022618"/>
    </source>
</evidence>
<dbReference type="Pfam" id="PF03799">
    <property type="entry name" value="FtsQ_DivIB_C"/>
    <property type="match status" value="1"/>
</dbReference>
<dbReference type="InterPro" id="IPR005548">
    <property type="entry name" value="Cell_div_FtsQ/DivIB_C"/>
</dbReference>
<keyword evidence="6 9" id="KW-1133">Transmembrane helix</keyword>